<comment type="function">
    <text evidence="1">Required for ubiquinone (coenzyme Q) biosynthesis. Binds hydrophobic ubiquinone biosynthetic intermediates via its SCP2 domain and is essential for the stability of the Ubi complex. May constitute a docking platform where Ubi enzymes assemble and access their SCP2-bound polyprenyl substrates.</text>
</comment>
<dbReference type="KEGG" id="sdr:SCD_n00286"/>
<dbReference type="RefSeq" id="WP_009206920.1">
    <property type="nucleotide sequence ID" value="NC_022357.1"/>
</dbReference>
<dbReference type="PANTHER" id="PTHR38693">
    <property type="entry name" value="UBIQUINONE BIOSYNTHESIS PROTEIN UBIJ"/>
    <property type="match status" value="1"/>
</dbReference>
<evidence type="ECO:0000256" key="1">
    <source>
        <dbReference type="HAMAP-Rule" id="MF_02215"/>
    </source>
</evidence>
<organism evidence="2 3">
    <name type="scientific">Sulfuricella denitrificans (strain DSM 22764 / NBRC 105220 / skB26)</name>
    <dbReference type="NCBI Taxonomy" id="1163617"/>
    <lineage>
        <taxon>Bacteria</taxon>
        <taxon>Pseudomonadati</taxon>
        <taxon>Pseudomonadota</taxon>
        <taxon>Betaproteobacteria</taxon>
        <taxon>Nitrosomonadales</taxon>
        <taxon>Sulfuricellaceae</taxon>
        <taxon>Sulfuricella</taxon>
    </lineage>
</organism>
<keyword evidence="3" id="KW-1185">Reference proteome</keyword>
<dbReference type="STRING" id="1163617.SCD_n00286"/>
<dbReference type="AlphaFoldDB" id="S6A9H8"/>
<dbReference type="GO" id="GO:0005737">
    <property type="term" value="C:cytoplasm"/>
    <property type="evidence" value="ECO:0007669"/>
    <property type="project" value="UniProtKB-SubCell"/>
</dbReference>
<dbReference type="UniPathway" id="UPA00232"/>
<dbReference type="InterPro" id="IPR038989">
    <property type="entry name" value="UbiJ"/>
</dbReference>
<evidence type="ECO:0000313" key="3">
    <source>
        <dbReference type="Proteomes" id="UP000015559"/>
    </source>
</evidence>
<dbReference type="PANTHER" id="PTHR38693:SF1">
    <property type="entry name" value="UBIQUINONE BIOSYNTHESIS ACCESSORY FACTOR UBIJ"/>
    <property type="match status" value="1"/>
</dbReference>
<dbReference type="HOGENOM" id="CLU_100130_0_0_4"/>
<dbReference type="GO" id="GO:0006744">
    <property type="term" value="P:ubiquinone biosynthetic process"/>
    <property type="evidence" value="ECO:0007669"/>
    <property type="project" value="UniProtKB-UniRule"/>
</dbReference>
<protein>
    <recommendedName>
        <fullName evidence="1">Ubiquinone biosynthesis accessory factor UbiJ</fullName>
    </recommendedName>
</protein>
<name>S6A9H8_SULDS</name>
<dbReference type="HAMAP" id="MF_02215">
    <property type="entry name" value="UbiJ"/>
    <property type="match status" value="1"/>
</dbReference>
<dbReference type="OrthoDB" id="8525483at2"/>
<accession>S6A9H8</accession>
<comment type="subcellular location">
    <subcellularLocation>
        <location evidence="1">Cytoplasm</location>
    </subcellularLocation>
</comment>
<dbReference type="EMBL" id="AP013066">
    <property type="protein sequence ID" value="BAN34135.1"/>
    <property type="molecule type" value="Genomic_DNA"/>
</dbReference>
<dbReference type="Proteomes" id="UP000015559">
    <property type="component" value="Chromosome"/>
</dbReference>
<keyword evidence="1" id="KW-0963">Cytoplasm</keyword>
<evidence type="ECO:0000313" key="2">
    <source>
        <dbReference type="EMBL" id="BAN34135.1"/>
    </source>
</evidence>
<comment type="similarity">
    <text evidence="1">Belongs to the UbiJ family.</text>
</comment>
<proteinExistence type="inferred from homology"/>
<dbReference type="eggNOG" id="COG3165">
    <property type="taxonomic scope" value="Bacteria"/>
</dbReference>
<keyword evidence="1" id="KW-0831">Ubiquinone biosynthesis</keyword>
<reference evidence="2 3" key="1">
    <citation type="journal article" date="2012" name="Appl. Environ. Microbiol.">
        <title>Draft genome sequence of a psychrotolerant sulfur-oxidizing bacterium, Sulfuricella denitrificans skB26, and proteomic insights into cold adaptation.</title>
        <authorList>
            <person name="Watanabe T."/>
            <person name="Kojima H."/>
            <person name="Fukui M."/>
        </authorList>
    </citation>
    <scope>NUCLEOTIDE SEQUENCE [LARGE SCALE GENOMIC DNA]</scope>
    <source>
        <strain evidence="3">skB26</strain>
    </source>
</reference>
<sequence length="204" mass="22302">MTQLISETPSKRPGSAVSALPETALAGLLNHLLSQHSWAMARLRPHAGKTLQLRLPLTSASFTIQDDGSFTLAVPGAQADATLTPNPLAWLISSDARFIAGGEDAALAKELADTLGKMRWDAEEDLSRVLGDIAAHKLVSTVADVLEWHRNAAETIAKSWAEHWQEESPMLAQPEQVHAFFKEVGEMHDRVEQLEQKIKQLSAK</sequence>
<comment type="pathway">
    <text evidence="1">Cofactor biosynthesis; ubiquinone biosynthesis.</text>
</comment>
<gene>
    <name evidence="1" type="primary">ubiJ</name>
    <name evidence="2" type="ORF">SCD_n00286</name>
</gene>